<reference evidence="3 4" key="1">
    <citation type="submission" date="2018-01" db="EMBL/GenBank/DDBJ databases">
        <title>Whole genome analyses suggest that Burkholderia sensu lato contains two further novel genera in the rhizoxinica-symbiotica group Mycetohabitans gen. nov., and Trinickia gen. nov.: implications for the evolution of diazotrophy and nodulation in the Burkholderiaceae.</title>
        <authorList>
            <person name="Estrada-de los Santos P."/>
            <person name="Palmer M."/>
            <person name="Chavez-Ramirez B."/>
            <person name="Beukes C."/>
            <person name="Steenkamp E.T."/>
            <person name="Hirsch A.M."/>
            <person name="Manyaka P."/>
            <person name="Maluk M."/>
            <person name="Lafos M."/>
            <person name="Crook M."/>
            <person name="Gross E."/>
            <person name="Simon M.F."/>
            <person name="Bueno dos Reis Junior F."/>
            <person name="Poole P.S."/>
            <person name="Venter S.N."/>
            <person name="James E.K."/>
        </authorList>
    </citation>
    <scope>NUCLEOTIDE SEQUENCE [LARGE SCALE GENOMIC DNA]</scope>
    <source>
        <strain evidence="3 4">WSM 3937</strain>
    </source>
</reference>
<dbReference type="AlphaFoldDB" id="A0A2N7WJ71"/>
<proteinExistence type="predicted"/>
<dbReference type="Gene3D" id="1.10.3210.10">
    <property type="entry name" value="Hypothetical protein af1432"/>
    <property type="match status" value="1"/>
</dbReference>
<evidence type="ECO:0000313" key="3">
    <source>
        <dbReference type="EMBL" id="PMS29470.1"/>
    </source>
</evidence>
<gene>
    <name evidence="3" type="ORF">C0Z16_17990</name>
    <name evidence="2" type="ORF">LMG27174_03907</name>
</gene>
<dbReference type="OrthoDB" id="9802857at2"/>
<evidence type="ECO:0000313" key="4">
    <source>
        <dbReference type="Proteomes" id="UP000235659"/>
    </source>
</evidence>
<dbReference type="EMBL" id="CADIJZ010000014">
    <property type="protein sequence ID" value="CAB3705360.1"/>
    <property type="molecule type" value="Genomic_DNA"/>
</dbReference>
<accession>A0A2N7WJ71</accession>
<protein>
    <submittedName>
        <fullName evidence="3">Peptidase</fullName>
    </submittedName>
</protein>
<dbReference type="InterPro" id="IPR052567">
    <property type="entry name" value="OP_Dioxygenase"/>
</dbReference>
<dbReference type="EMBL" id="PNXY01000012">
    <property type="protein sequence ID" value="PMS29470.1"/>
    <property type="molecule type" value="Genomic_DNA"/>
</dbReference>
<dbReference type="Proteomes" id="UP000235659">
    <property type="component" value="Unassembled WGS sequence"/>
</dbReference>
<evidence type="ECO:0000259" key="1">
    <source>
        <dbReference type="Pfam" id="PF01966"/>
    </source>
</evidence>
<dbReference type="Proteomes" id="UP000494205">
    <property type="component" value="Unassembled WGS sequence"/>
</dbReference>
<dbReference type="PANTHER" id="PTHR40202">
    <property type="match status" value="1"/>
</dbReference>
<evidence type="ECO:0000313" key="2">
    <source>
        <dbReference type="EMBL" id="CAB3705360.1"/>
    </source>
</evidence>
<name>A0A2N7WJ71_9BURK</name>
<dbReference type="RefSeq" id="WP_102633475.1">
    <property type="nucleotide sequence ID" value="NZ_CADIJZ010000014.1"/>
</dbReference>
<reference evidence="2 5" key="2">
    <citation type="submission" date="2020-04" db="EMBL/GenBank/DDBJ databases">
        <authorList>
            <person name="De Canck E."/>
        </authorList>
    </citation>
    <scope>NUCLEOTIDE SEQUENCE [LARGE SCALE GENOMIC DNA]</scope>
    <source>
        <strain evidence="2 5">LMG 27174</strain>
    </source>
</reference>
<feature type="domain" description="HD" evidence="1">
    <location>
        <begin position="55"/>
        <end position="118"/>
    </location>
</feature>
<sequence length="186" mass="22090">MNERVAFRQMKDGTADEYLLLRRLEEPFLKRTADRLLSELRRQQNETLEGYRITRYEHALQAATRAMREDAGDDWVVAALFHDIADGIAPQNHDRAAAEILRPFVSAEVCWVVEQHGLLQTYYYGHHYGWDRHARERFREHPYYQLAVDFCEKWDQASFDDEYVSESLQTFEPIVRRVFARPTYGD</sequence>
<organism evidence="2 5">
    <name type="scientific">Paraburkholderia rhynchosiae</name>
    <dbReference type="NCBI Taxonomy" id="487049"/>
    <lineage>
        <taxon>Bacteria</taxon>
        <taxon>Pseudomonadati</taxon>
        <taxon>Pseudomonadota</taxon>
        <taxon>Betaproteobacteria</taxon>
        <taxon>Burkholderiales</taxon>
        <taxon>Burkholderiaceae</taxon>
        <taxon>Paraburkholderia</taxon>
    </lineage>
</organism>
<dbReference type="InterPro" id="IPR006674">
    <property type="entry name" value="HD_domain"/>
</dbReference>
<keyword evidence="4" id="KW-1185">Reference proteome</keyword>
<dbReference type="Pfam" id="PF01966">
    <property type="entry name" value="HD"/>
    <property type="match status" value="1"/>
</dbReference>
<dbReference type="PANTHER" id="PTHR40202:SF1">
    <property type="entry name" value="HD DOMAIN-CONTAINING PROTEIN"/>
    <property type="match status" value="1"/>
</dbReference>
<dbReference type="SUPFAM" id="SSF109604">
    <property type="entry name" value="HD-domain/PDEase-like"/>
    <property type="match status" value="1"/>
</dbReference>
<evidence type="ECO:0000313" key="5">
    <source>
        <dbReference type="Proteomes" id="UP000494205"/>
    </source>
</evidence>